<proteinExistence type="predicted"/>
<organism evidence="1 2">
    <name type="scientific">Candidatus Falkowbacteria bacterium CG10_big_fil_rev_8_21_14_0_10_39_11</name>
    <dbReference type="NCBI Taxonomy" id="1974565"/>
    <lineage>
        <taxon>Bacteria</taxon>
        <taxon>Candidatus Falkowiibacteriota</taxon>
    </lineage>
</organism>
<evidence type="ECO:0000313" key="2">
    <source>
        <dbReference type="Proteomes" id="UP000229901"/>
    </source>
</evidence>
<dbReference type="AlphaFoldDB" id="A0A2H0V5V2"/>
<gene>
    <name evidence="1" type="ORF">COT97_01155</name>
</gene>
<evidence type="ECO:0000313" key="1">
    <source>
        <dbReference type="EMBL" id="PIR94445.1"/>
    </source>
</evidence>
<dbReference type="Proteomes" id="UP000229901">
    <property type="component" value="Unassembled WGS sequence"/>
</dbReference>
<reference evidence="2" key="1">
    <citation type="submission" date="2017-09" db="EMBL/GenBank/DDBJ databases">
        <title>Depth-based differentiation of microbial function through sediment-hosted aquifers and enrichment of novel symbionts in the deep terrestrial subsurface.</title>
        <authorList>
            <person name="Probst A.J."/>
            <person name="Ladd B."/>
            <person name="Jarett J.K."/>
            <person name="Geller-Mcgrath D.E."/>
            <person name="Sieber C.M.K."/>
            <person name="Emerson J.B."/>
            <person name="Anantharaman K."/>
            <person name="Thomas B.C."/>
            <person name="Malmstrom R."/>
            <person name="Stieglmeier M."/>
            <person name="Klingl A."/>
            <person name="Woyke T."/>
            <person name="Ryan C.M."/>
            <person name="Banfield J.F."/>
        </authorList>
    </citation>
    <scope>NUCLEOTIDE SEQUENCE [LARGE SCALE GENOMIC DNA]</scope>
</reference>
<comment type="caution">
    <text evidence="1">The sequence shown here is derived from an EMBL/GenBank/DDBJ whole genome shotgun (WGS) entry which is preliminary data.</text>
</comment>
<name>A0A2H0V5V2_9BACT</name>
<evidence type="ECO:0008006" key="3">
    <source>
        <dbReference type="Google" id="ProtNLM"/>
    </source>
</evidence>
<accession>A0A2H0V5V2</accession>
<sequence length="311" mass="35115">MSVPVIIANPGVNYPDQTCYVVGENGIFLRWLSPLITAMIRVDYCQTLQQSSLEVLQEYARIGIRPLPAKKFAQCFNFFFAAYKRFSAESGVLIYYHREEKRFLLYVPKQRVSSCNIDYEHRPDVPGYVLIGSIHSHHTMNAYHSGTDRHDEDFFNGIHFTVGRINEGNFSVAASIVVNHVRFPVEPADFICGLRKIKPWYAKRADEEDSAAAPIPETMSHIVAVPERTSTFRIESGRYRYQLDCPGTSDVSWRKCGFPKGWFGQVAKSSAWENIKDGVSRVFPRPSSSSPPATIHNVSLLGAGEETSCKH</sequence>
<dbReference type="EMBL" id="PFAP01000005">
    <property type="protein sequence ID" value="PIR94445.1"/>
    <property type="molecule type" value="Genomic_DNA"/>
</dbReference>
<protein>
    <recommendedName>
        <fullName evidence="3">JAB domain-containing protein</fullName>
    </recommendedName>
</protein>